<gene>
    <name evidence="2" type="ORF">B0T23DRAFT_102829</name>
</gene>
<proteinExistence type="predicted"/>
<evidence type="ECO:0000256" key="1">
    <source>
        <dbReference type="SAM" id="MobiDB-lite"/>
    </source>
</evidence>
<sequence length="230" mass="25831">MPPAPASAPAPPRRPIPEELKNVYLMMAIQEAPESTIRTVLRALCGDADYKARIMTLMFNKKLPLKPEATTTAAEASTSTSGSRKRKAPNTEICIQCDEPFEEGDKSVTCKHHLFDMELDEDDETWLEMPIFPEEIAETPFYRKENPQGFVFPCCGTKGSRSRVNRGCTMGRHRAADGNRTKYPGDIKESSTEEEDDDDDEETDKDSEYPEGRVERNEEDGIKNAEGYGK</sequence>
<reference evidence="2 3" key="1">
    <citation type="journal article" date="2023" name="Mol. Phylogenet. Evol.">
        <title>Genome-scale phylogeny and comparative genomics of the fungal order Sordariales.</title>
        <authorList>
            <person name="Hensen N."/>
            <person name="Bonometti L."/>
            <person name="Westerberg I."/>
            <person name="Brannstrom I.O."/>
            <person name="Guillou S."/>
            <person name="Cros-Aarteil S."/>
            <person name="Calhoun S."/>
            <person name="Haridas S."/>
            <person name="Kuo A."/>
            <person name="Mondo S."/>
            <person name="Pangilinan J."/>
            <person name="Riley R."/>
            <person name="LaButti K."/>
            <person name="Andreopoulos B."/>
            <person name="Lipzen A."/>
            <person name="Chen C."/>
            <person name="Yan M."/>
            <person name="Daum C."/>
            <person name="Ng V."/>
            <person name="Clum A."/>
            <person name="Steindorff A."/>
            <person name="Ohm R.A."/>
            <person name="Martin F."/>
            <person name="Silar P."/>
            <person name="Natvig D.O."/>
            <person name="Lalanne C."/>
            <person name="Gautier V."/>
            <person name="Ament-Velasquez S.L."/>
            <person name="Kruys A."/>
            <person name="Hutchinson M.I."/>
            <person name="Powell A.J."/>
            <person name="Barry K."/>
            <person name="Miller A.N."/>
            <person name="Grigoriev I.V."/>
            <person name="Debuchy R."/>
            <person name="Gladieux P."/>
            <person name="Hiltunen Thoren M."/>
            <person name="Johannesson H."/>
        </authorList>
    </citation>
    <scope>NUCLEOTIDE SEQUENCE [LARGE SCALE GENOMIC DNA]</scope>
    <source>
        <strain evidence="2 3">FGSC 10403</strain>
    </source>
</reference>
<dbReference type="EMBL" id="JAULSX010000003">
    <property type="protein sequence ID" value="KAK3494161.1"/>
    <property type="molecule type" value="Genomic_DNA"/>
</dbReference>
<evidence type="ECO:0000313" key="3">
    <source>
        <dbReference type="Proteomes" id="UP001285908"/>
    </source>
</evidence>
<feature type="compositionally biased region" description="Low complexity" evidence="1">
    <location>
        <begin position="68"/>
        <end position="81"/>
    </location>
</feature>
<dbReference type="AlphaFoldDB" id="A0AAJ0I8Y4"/>
<feature type="compositionally biased region" description="Basic and acidic residues" evidence="1">
    <location>
        <begin position="206"/>
        <end position="230"/>
    </location>
</feature>
<evidence type="ECO:0000313" key="2">
    <source>
        <dbReference type="EMBL" id="KAK3494161.1"/>
    </source>
</evidence>
<feature type="compositionally biased region" description="Acidic residues" evidence="1">
    <location>
        <begin position="192"/>
        <end position="205"/>
    </location>
</feature>
<dbReference type="RefSeq" id="XP_062693590.1">
    <property type="nucleotide sequence ID" value="XM_062831723.1"/>
</dbReference>
<organism evidence="2 3">
    <name type="scientific">Neurospora hispaniola</name>
    <dbReference type="NCBI Taxonomy" id="588809"/>
    <lineage>
        <taxon>Eukaryota</taxon>
        <taxon>Fungi</taxon>
        <taxon>Dikarya</taxon>
        <taxon>Ascomycota</taxon>
        <taxon>Pezizomycotina</taxon>
        <taxon>Sordariomycetes</taxon>
        <taxon>Sordariomycetidae</taxon>
        <taxon>Sordariales</taxon>
        <taxon>Sordariaceae</taxon>
        <taxon>Neurospora</taxon>
    </lineage>
</organism>
<feature type="compositionally biased region" description="Basic and acidic residues" evidence="1">
    <location>
        <begin position="174"/>
        <end position="191"/>
    </location>
</feature>
<protein>
    <submittedName>
        <fullName evidence="2">Uncharacterized protein</fullName>
    </submittedName>
</protein>
<keyword evidence="3" id="KW-1185">Reference proteome</keyword>
<accession>A0AAJ0I8Y4</accession>
<dbReference type="Proteomes" id="UP001285908">
    <property type="component" value="Unassembled WGS sequence"/>
</dbReference>
<comment type="caution">
    <text evidence="2">The sequence shown here is derived from an EMBL/GenBank/DDBJ whole genome shotgun (WGS) entry which is preliminary data.</text>
</comment>
<feature type="region of interest" description="Disordered" evidence="1">
    <location>
        <begin position="160"/>
        <end position="230"/>
    </location>
</feature>
<dbReference type="GeneID" id="87869345"/>
<feature type="region of interest" description="Disordered" evidence="1">
    <location>
        <begin position="68"/>
        <end position="88"/>
    </location>
</feature>
<dbReference type="PANTHER" id="PTHR38167:SF1">
    <property type="entry name" value="C2H2-TYPE DOMAIN-CONTAINING PROTEIN"/>
    <property type="match status" value="1"/>
</dbReference>
<name>A0AAJ0I8Y4_9PEZI</name>
<dbReference type="PANTHER" id="PTHR38167">
    <property type="entry name" value="C2H2-TYPE DOMAIN-CONTAINING PROTEIN"/>
    <property type="match status" value="1"/>
</dbReference>